<organism evidence="2 3">
    <name type="scientific">Portibacter lacus</name>
    <dbReference type="NCBI Taxonomy" id="1099794"/>
    <lineage>
        <taxon>Bacteria</taxon>
        <taxon>Pseudomonadati</taxon>
        <taxon>Bacteroidota</taxon>
        <taxon>Saprospiria</taxon>
        <taxon>Saprospirales</taxon>
        <taxon>Haliscomenobacteraceae</taxon>
        <taxon>Portibacter</taxon>
    </lineage>
</organism>
<dbReference type="InterPro" id="IPR018764">
    <property type="entry name" value="RskA_C"/>
</dbReference>
<proteinExistence type="predicted"/>
<evidence type="ECO:0000313" key="2">
    <source>
        <dbReference type="EMBL" id="GLR17150.1"/>
    </source>
</evidence>
<dbReference type="RefSeq" id="WP_235293976.1">
    <property type="nucleotide sequence ID" value="NZ_BSOH01000010.1"/>
</dbReference>
<comment type="caution">
    <text evidence="2">The sequence shown here is derived from an EMBL/GenBank/DDBJ whole genome shotgun (WGS) entry which is preliminary data.</text>
</comment>
<dbReference type="AlphaFoldDB" id="A0AA37SS27"/>
<dbReference type="GO" id="GO:0005886">
    <property type="term" value="C:plasma membrane"/>
    <property type="evidence" value="ECO:0007669"/>
    <property type="project" value="InterPro"/>
</dbReference>
<evidence type="ECO:0000259" key="1">
    <source>
        <dbReference type="Pfam" id="PF10099"/>
    </source>
</evidence>
<gene>
    <name evidence="2" type="ORF">GCM10007940_17650</name>
</gene>
<name>A0AA37SS27_9BACT</name>
<keyword evidence="3" id="KW-1185">Reference proteome</keyword>
<protein>
    <recommendedName>
        <fullName evidence="1">Anti-sigma K factor RskA C-terminal domain-containing protein</fullName>
    </recommendedName>
</protein>
<dbReference type="Proteomes" id="UP001156666">
    <property type="component" value="Unassembled WGS sequence"/>
</dbReference>
<dbReference type="PANTHER" id="PTHR37461">
    <property type="entry name" value="ANTI-SIGMA-K FACTOR RSKA"/>
    <property type="match status" value="1"/>
</dbReference>
<feature type="domain" description="Anti-sigma K factor RskA C-terminal" evidence="1">
    <location>
        <begin position="101"/>
        <end position="250"/>
    </location>
</feature>
<reference evidence="2" key="1">
    <citation type="journal article" date="2014" name="Int. J. Syst. Evol. Microbiol.">
        <title>Complete genome sequence of Corynebacterium casei LMG S-19264T (=DSM 44701T), isolated from a smear-ripened cheese.</title>
        <authorList>
            <consortium name="US DOE Joint Genome Institute (JGI-PGF)"/>
            <person name="Walter F."/>
            <person name="Albersmeier A."/>
            <person name="Kalinowski J."/>
            <person name="Ruckert C."/>
        </authorList>
    </citation>
    <scope>NUCLEOTIDE SEQUENCE</scope>
    <source>
        <strain evidence="2">NBRC 108769</strain>
    </source>
</reference>
<dbReference type="GO" id="GO:0016989">
    <property type="term" value="F:sigma factor antagonist activity"/>
    <property type="evidence" value="ECO:0007669"/>
    <property type="project" value="TreeGrafter"/>
</dbReference>
<reference evidence="2" key="2">
    <citation type="submission" date="2023-01" db="EMBL/GenBank/DDBJ databases">
        <title>Draft genome sequence of Portibacter lacus strain NBRC 108769.</title>
        <authorList>
            <person name="Sun Q."/>
            <person name="Mori K."/>
        </authorList>
    </citation>
    <scope>NUCLEOTIDE SEQUENCE</scope>
    <source>
        <strain evidence="2">NBRC 108769</strain>
    </source>
</reference>
<dbReference type="PANTHER" id="PTHR37461:SF1">
    <property type="entry name" value="ANTI-SIGMA-K FACTOR RSKA"/>
    <property type="match status" value="1"/>
</dbReference>
<evidence type="ECO:0000313" key="3">
    <source>
        <dbReference type="Proteomes" id="UP001156666"/>
    </source>
</evidence>
<dbReference type="EMBL" id="BSOH01000010">
    <property type="protein sequence ID" value="GLR17150.1"/>
    <property type="molecule type" value="Genomic_DNA"/>
</dbReference>
<dbReference type="Pfam" id="PF10099">
    <property type="entry name" value="RskA_C"/>
    <property type="match status" value="1"/>
</dbReference>
<sequence length="263" mass="29287">MKEEARKFLESGLLDEYLMGTCNDEKIAKVEHFISTYPEVKSEYENLKAHIEKMATKLDSEKPVGLKEAIISCLDEDSKYTLKSKYYKKSAKPNTMIPWAAAIIGFVASIALFNQKQELANVNMVVHAQKNMVERQLEATRDEVHLLQDELALSSHNKTTRILLSGNNLSPDFNSTAFWNDVAEKAIIYVNSPGQLDPGHCYQIWADVDGKMVNLGVLPSEKGSISINHLKNASSINVTIEPKGGSPHPNVEKIVSSQALEKI</sequence>
<accession>A0AA37SS27</accession>
<dbReference type="InterPro" id="IPR051474">
    <property type="entry name" value="Anti-sigma-K/W_factor"/>
</dbReference>
<dbReference type="GO" id="GO:0006417">
    <property type="term" value="P:regulation of translation"/>
    <property type="evidence" value="ECO:0007669"/>
    <property type="project" value="TreeGrafter"/>
</dbReference>